<protein>
    <submittedName>
        <fullName evidence="1">Uncharacterized protein</fullName>
    </submittedName>
</protein>
<accession>A0A6M5UMX5</accession>
<geneLocation type="plasmid" evidence="1 2">
    <name>pCPRO01</name>
</geneLocation>
<name>A0A6M5UMX5_9MICO</name>
<dbReference type="SUPFAM" id="SSF52540">
    <property type="entry name" value="P-loop containing nucleoside triphosphate hydrolases"/>
    <property type="match status" value="1"/>
</dbReference>
<gene>
    <name evidence="1" type="ORF">FIC82_020535</name>
</gene>
<dbReference type="RefSeq" id="WP_154800714.1">
    <property type="nucleotide sequence ID" value="NZ_CP052758.1"/>
</dbReference>
<keyword evidence="1" id="KW-0614">Plasmid</keyword>
<dbReference type="EMBL" id="CP052758">
    <property type="protein sequence ID" value="QJW38772.1"/>
    <property type="molecule type" value="Genomic_DNA"/>
</dbReference>
<evidence type="ECO:0000313" key="1">
    <source>
        <dbReference type="EMBL" id="QJW38772.1"/>
    </source>
</evidence>
<dbReference type="Proteomes" id="UP000451354">
    <property type="component" value="Plasmid pCPRO01"/>
</dbReference>
<keyword evidence="2" id="KW-1185">Reference proteome</keyword>
<sequence>MALIVLASANGSPGVTTAALGLALSWHRPVVLVDADPTGAMGIPAGYLRGGQLPTDATILDLAIALRQGNLAEELPRSLIQLPDSQVQFLCGTMRHNQARALDELWEPFAAVAKALERNGQDVIVDAGRLGLEGSPYRLLAAADLGLLVTRSNLPSLVAASSWAPTLRETFERVGAREALSALVVGPGRPYGQGEVAKVLSMRVVASLAWDPDTARVYSDGEKPGRKFTSSSLNKSLRATVHAIQSVVAAGQKSLGLAQERNGR</sequence>
<dbReference type="AlphaFoldDB" id="A0A6M5UMX5"/>
<proteinExistence type="predicted"/>
<dbReference type="Gene3D" id="3.40.50.300">
    <property type="entry name" value="P-loop containing nucleotide triphosphate hydrolases"/>
    <property type="match status" value="1"/>
</dbReference>
<dbReference type="InterPro" id="IPR027417">
    <property type="entry name" value="P-loop_NTPase"/>
</dbReference>
<organism evidence="1 2">
    <name type="scientific">Cellulosimicrobium protaetiae</name>
    <dbReference type="NCBI Taxonomy" id="2587808"/>
    <lineage>
        <taxon>Bacteria</taxon>
        <taxon>Bacillati</taxon>
        <taxon>Actinomycetota</taxon>
        <taxon>Actinomycetes</taxon>
        <taxon>Micrococcales</taxon>
        <taxon>Promicromonosporaceae</taxon>
        <taxon>Cellulosimicrobium</taxon>
    </lineage>
</organism>
<evidence type="ECO:0000313" key="2">
    <source>
        <dbReference type="Proteomes" id="UP000451354"/>
    </source>
</evidence>
<reference evidence="2" key="1">
    <citation type="journal article" date="2022" name="Int. J. Syst. Evol. Microbiol.">
        <title>Cellulosimicrobium protaetiae sp. nov., isolated from the gut of the larva of Protaetia brevitarsis seulensis.</title>
        <authorList>
            <person name="Le Han H."/>
            <person name="Nguyen T.T.H."/>
            <person name="Li Z."/>
            <person name="Shin N.R."/>
            <person name="Kim S.G."/>
        </authorList>
    </citation>
    <scope>NUCLEOTIDE SEQUENCE [LARGE SCALE GENOMIC DNA]</scope>
    <source>
        <strain evidence="2">BI34</strain>
    </source>
</reference>
<dbReference type="KEGG" id="cprt:FIC82_020535"/>
<dbReference type="OrthoDB" id="5243870at2"/>